<feature type="domain" description="Pepco" evidence="2">
    <location>
        <begin position="6"/>
        <end position="122"/>
    </location>
</feature>
<name>A0A9E3HFY3_9NOST</name>
<dbReference type="Pfam" id="PF24393">
    <property type="entry name" value="Pepco"/>
    <property type="match status" value="1"/>
</dbReference>
<protein>
    <recommendedName>
        <fullName evidence="2">Pepco domain-containing protein</fullName>
    </recommendedName>
</protein>
<keyword evidence="1" id="KW-0175">Coiled coil</keyword>
<evidence type="ECO:0000256" key="1">
    <source>
        <dbReference type="SAM" id="Coils"/>
    </source>
</evidence>
<evidence type="ECO:0000313" key="3">
    <source>
        <dbReference type="EMBL" id="MBW4435471.1"/>
    </source>
</evidence>
<evidence type="ECO:0000259" key="2">
    <source>
        <dbReference type="Pfam" id="PF24393"/>
    </source>
</evidence>
<reference evidence="3" key="2">
    <citation type="journal article" date="2022" name="Microbiol. Resour. Announc.">
        <title>Metagenome Sequencing to Explore Phylogenomics of Terrestrial Cyanobacteria.</title>
        <authorList>
            <person name="Ward R.D."/>
            <person name="Stajich J.E."/>
            <person name="Johansen J.R."/>
            <person name="Huntemann M."/>
            <person name="Clum A."/>
            <person name="Foster B."/>
            <person name="Foster B."/>
            <person name="Roux S."/>
            <person name="Palaniappan K."/>
            <person name="Varghese N."/>
            <person name="Mukherjee S."/>
            <person name="Reddy T.B.K."/>
            <person name="Daum C."/>
            <person name="Copeland A."/>
            <person name="Chen I.A."/>
            <person name="Ivanova N.N."/>
            <person name="Kyrpides N.C."/>
            <person name="Shapiro N."/>
            <person name="Eloe-Fadrosh E.A."/>
            <person name="Pietrasiak N."/>
        </authorList>
    </citation>
    <scope>NUCLEOTIDE SEQUENCE</scope>
    <source>
        <strain evidence="3">HA4357-MV3</strain>
    </source>
</reference>
<dbReference type="EMBL" id="JAHHHW010000167">
    <property type="protein sequence ID" value="MBW4435471.1"/>
    <property type="molecule type" value="Genomic_DNA"/>
</dbReference>
<dbReference type="InterPro" id="IPR056947">
    <property type="entry name" value="Pepco_dom"/>
</dbReference>
<comment type="caution">
    <text evidence="3">The sequence shown here is derived from an EMBL/GenBank/DDBJ whole genome shotgun (WGS) entry which is preliminary data.</text>
</comment>
<gene>
    <name evidence="3" type="ORF">KME28_28140</name>
</gene>
<reference evidence="3" key="1">
    <citation type="submission" date="2021-05" db="EMBL/GenBank/DDBJ databases">
        <authorList>
            <person name="Pietrasiak N."/>
            <person name="Ward R."/>
            <person name="Stajich J.E."/>
            <person name="Kurbessoian T."/>
        </authorList>
    </citation>
    <scope>NUCLEOTIDE SEQUENCE</scope>
    <source>
        <strain evidence="3">HA4357-MV3</strain>
    </source>
</reference>
<evidence type="ECO:0000313" key="4">
    <source>
        <dbReference type="Proteomes" id="UP000813215"/>
    </source>
</evidence>
<feature type="coiled-coil region" evidence="1">
    <location>
        <begin position="34"/>
        <end position="73"/>
    </location>
</feature>
<sequence length="126" mass="14092">MQEETIRIIVEDTQQAIITEGSKSAIDTGGQFWIEEEELEIDISKTKVADVKVEKLEKEMLRLLDVVERISARPETQNHRKSGMQLDEIELSVEINAEGQISIIGNGAKAGAKGAIKLKFKRSEIK</sequence>
<organism evidence="3 4">
    <name type="scientific">Pelatocladus maniniholoensis HA4357-MV3</name>
    <dbReference type="NCBI Taxonomy" id="1117104"/>
    <lineage>
        <taxon>Bacteria</taxon>
        <taxon>Bacillati</taxon>
        <taxon>Cyanobacteriota</taxon>
        <taxon>Cyanophyceae</taxon>
        <taxon>Nostocales</taxon>
        <taxon>Nostocaceae</taxon>
        <taxon>Pelatocladus</taxon>
    </lineage>
</organism>
<proteinExistence type="predicted"/>
<dbReference type="AlphaFoldDB" id="A0A9E3HFY3"/>
<dbReference type="Proteomes" id="UP000813215">
    <property type="component" value="Unassembled WGS sequence"/>
</dbReference>
<accession>A0A9E3HFY3</accession>